<dbReference type="InterPro" id="IPR036291">
    <property type="entry name" value="NAD(P)-bd_dom_sf"/>
</dbReference>
<evidence type="ECO:0000259" key="1">
    <source>
        <dbReference type="Pfam" id="PF01408"/>
    </source>
</evidence>
<dbReference type="PANTHER" id="PTHR43249:SF1">
    <property type="entry name" value="D-GLUCOSIDE 3-DEHYDROGENASE"/>
    <property type="match status" value="1"/>
</dbReference>
<dbReference type="InterPro" id="IPR000683">
    <property type="entry name" value="Gfo/Idh/MocA-like_OxRdtase_N"/>
</dbReference>
<dbReference type="SUPFAM" id="SSF55347">
    <property type="entry name" value="Glyceraldehyde-3-phosphate dehydrogenase-like, C-terminal domain"/>
    <property type="match status" value="1"/>
</dbReference>
<dbReference type="Pfam" id="PF01408">
    <property type="entry name" value="GFO_IDH_MocA"/>
    <property type="match status" value="1"/>
</dbReference>
<sequence length="352" mass="39191">MQQRRSTSTKSGETVKPLGTAIIGCGSISGVHLKAIAGLELAELKAVVDINESLAQKAAAEYGCDYYTDYKEMLKREDIQVVHICTGHYLHAPMTVDALRAGKHVLTEKPMAENKASAMTMLQAAQEHPEVQLGVIFQNRYNPSSVRMRQAVDSGEFGKLQCMKGIVTWFRGPGYYETEWKGKWATEGGGVLINQAIHTLDLLQWLGGEMTSVKGTISNDSLEGVIEVEDSAHAFIQFKNGVRAVFYATNAYGKSAPIEVELVFEQATLSLRGDTLYLQQDDQVTVLAEPVKNDLGEKAYWGMSHQYQIRDFYEHVLEGKHFWIDGPEGYKGFSLVMDIYESSRTGQKIVYE</sequence>
<evidence type="ECO:0000313" key="3">
    <source>
        <dbReference type="EMBL" id="UQZ85893.1"/>
    </source>
</evidence>
<name>A0ABY4RUK2_9BACL</name>
<organism evidence="3 4">
    <name type="scientific">Paenibacillus konkukensis</name>
    <dbReference type="NCBI Taxonomy" id="2020716"/>
    <lineage>
        <taxon>Bacteria</taxon>
        <taxon>Bacillati</taxon>
        <taxon>Bacillota</taxon>
        <taxon>Bacilli</taxon>
        <taxon>Bacillales</taxon>
        <taxon>Paenibacillaceae</taxon>
        <taxon>Paenibacillus</taxon>
    </lineage>
</organism>
<dbReference type="Proteomes" id="UP001057134">
    <property type="component" value="Chromosome"/>
</dbReference>
<reference evidence="3" key="1">
    <citation type="submission" date="2018-02" db="EMBL/GenBank/DDBJ databases">
        <authorList>
            <person name="Kim S.-K."/>
            <person name="Jung H.-I."/>
            <person name="Lee S.-W."/>
        </authorList>
    </citation>
    <scope>NUCLEOTIDE SEQUENCE</scope>
    <source>
        <strain evidence="3">SK3146</strain>
    </source>
</reference>
<proteinExistence type="predicted"/>
<dbReference type="Gene3D" id="3.40.50.720">
    <property type="entry name" value="NAD(P)-binding Rossmann-like Domain"/>
    <property type="match status" value="1"/>
</dbReference>
<feature type="domain" description="GFO/IDH/MocA-like oxidoreductase" evidence="2">
    <location>
        <begin position="147"/>
        <end position="269"/>
    </location>
</feature>
<dbReference type="EC" id="1.1.99.28" evidence="3"/>
<dbReference type="InterPro" id="IPR052515">
    <property type="entry name" value="Gfo/Idh/MocA_Oxidoreductase"/>
</dbReference>
<dbReference type="SUPFAM" id="SSF51735">
    <property type="entry name" value="NAD(P)-binding Rossmann-fold domains"/>
    <property type="match status" value="1"/>
</dbReference>
<evidence type="ECO:0000259" key="2">
    <source>
        <dbReference type="Pfam" id="PF22725"/>
    </source>
</evidence>
<feature type="domain" description="Gfo/Idh/MocA-like oxidoreductase N-terminal" evidence="1">
    <location>
        <begin position="20"/>
        <end position="131"/>
    </location>
</feature>
<keyword evidence="3" id="KW-0560">Oxidoreductase</keyword>
<gene>
    <name evidence="3" type="primary">gfo_2</name>
    <name evidence="3" type="ORF">SK3146_05183</name>
</gene>
<protein>
    <submittedName>
        <fullName evidence="3">Glucose--fructose oxidoreductase</fullName>
        <ecNumber evidence="3">1.1.99.28</ecNumber>
    </submittedName>
</protein>
<dbReference type="Gene3D" id="3.30.360.10">
    <property type="entry name" value="Dihydrodipicolinate Reductase, domain 2"/>
    <property type="match status" value="1"/>
</dbReference>
<dbReference type="InterPro" id="IPR055170">
    <property type="entry name" value="GFO_IDH_MocA-like_dom"/>
</dbReference>
<keyword evidence="4" id="KW-1185">Reference proteome</keyword>
<reference evidence="3" key="2">
    <citation type="journal article" date="2021" name="J Anim Sci Technol">
        <title>Complete genome sequence of Paenibacillus konkukensis sp. nov. SK3146 as a potential probiotic strain.</title>
        <authorList>
            <person name="Jung H.I."/>
            <person name="Park S."/>
            <person name="Niu K.M."/>
            <person name="Lee S.W."/>
            <person name="Kothari D."/>
            <person name="Yi K.J."/>
            <person name="Kim S.K."/>
        </authorList>
    </citation>
    <scope>NUCLEOTIDE SEQUENCE</scope>
    <source>
        <strain evidence="3">SK3146</strain>
    </source>
</reference>
<accession>A0ABY4RUK2</accession>
<dbReference type="GO" id="GO:0047061">
    <property type="term" value="F:glucose-fructose oxidoreductase activity"/>
    <property type="evidence" value="ECO:0007669"/>
    <property type="project" value="UniProtKB-EC"/>
</dbReference>
<dbReference type="EMBL" id="CP027059">
    <property type="protein sequence ID" value="UQZ85893.1"/>
    <property type="molecule type" value="Genomic_DNA"/>
</dbReference>
<evidence type="ECO:0000313" key="4">
    <source>
        <dbReference type="Proteomes" id="UP001057134"/>
    </source>
</evidence>
<dbReference type="PANTHER" id="PTHR43249">
    <property type="entry name" value="UDP-N-ACETYL-2-AMINO-2-DEOXY-D-GLUCURONATE OXIDASE"/>
    <property type="match status" value="1"/>
</dbReference>
<dbReference type="Pfam" id="PF22725">
    <property type="entry name" value="GFO_IDH_MocA_C3"/>
    <property type="match status" value="1"/>
</dbReference>